<accession>A0A9P4UTF4</accession>
<comment type="caution">
    <text evidence="3">The sequence shown here is derived from an EMBL/GenBank/DDBJ whole genome shotgun (WGS) entry which is preliminary data.</text>
</comment>
<feature type="signal peptide" evidence="2">
    <location>
        <begin position="1"/>
        <end position="19"/>
    </location>
</feature>
<dbReference type="Proteomes" id="UP000799444">
    <property type="component" value="Unassembled WGS sequence"/>
</dbReference>
<proteinExistence type="predicted"/>
<dbReference type="AlphaFoldDB" id="A0A9P4UTF4"/>
<keyword evidence="4" id="KW-1185">Reference proteome</keyword>
<organism evidence="3 4">
    <name type="scientific">Polyplosphaeria fusca</name>
    <dbReference type="NCBI Taxonomy" id="682080"/>
    <lineage>
        <taxon>Eukaryota</taxon>
        <taxon>Fungi</taxon>
        <taxon>Dikarya</taxon>
        <taxon>Ascomycota</taxon>
        <taxon>Pezizomycotina</taxon>
        <taxon>Dothideomycetes</taxon>
        <taxon>Pleosporomycetidae</taxon>
        <taxon>Pleosporales</taxon>
        <taxon>Tetraplosphaeriaceae</taxon>
        <taxon>Polyplosphaeria</taxon>
    </lineage>
</organism>
<gene>
    <name evidence="3" type="ORF">EJ04DRAFT_128794</name>
</gene>
<evidence type="ECO:0000313" key="4">
    <source>
        <dbReference type="Proteomes" id="UP000799444"/>
    </source>
</evidence>
<evidence type="ECO:0000256" key="1">
    <source>
        <dbReference type="SAM" id="MobiDB-lite"/>
    </source>
</evidence>
<reference evidence="3" key="1">
    <citation type="journal article" date="2020" name="Stud. Mycol.">
        <title>101 Dothideomycetes genomes: a test case for predicting lifestyles and emergence of pathogens.</title>
        <authorList>
            <person name="Haridas S."/>
            <person name="Albert R."/>
            <person name="Binder M."/>
            <person name="Bloem J."/>
            <person name="Labutti K."/>
            <person name="Salamov A."/>
            <person name="Andreopoulos B."/>
            <person name="Baker S."/>
            <person name="Barry K."/>
            <person name="Bills G."/>
            <person name="Bluhm B."/>
            <person name="Cannon C."/>
            <person name="Castanera R."/>
            <person name="Culley D."/>
            <person name="Daum C."/>
            <person name="Ezra D."/>
            <person name="Gonzalez J."/>
            <person name="Henrissat B."/>
            <person name="Kuo A."/>
            <person name="Liang C."/>
            <person name="Lipzen A."/>
            <person name="Lutzoni F."/>
            <person name="Magnuson J."/>
            <person name="Mondo S."/>
            <person name="Nolan M."/>
            <person name="Ohm R."/>
            <person name="Pangilinan J."/>
            <person name="Park H.-J."/>
            <person name="Ramirez L."/>
            <person name="Alfaro M."/>
            <person name="Sun H."/>
            <person name="Tritt A."/>
            <person name="Yoshinaga Y."/>
            <person name="Zwiers L.-H."/>
            <person name="Turgeon B."/>
            <person name="Goodwin S."/>
            <person name="Spatafora J."/>
            <person name="Crous P."/>
            <person name="Grigoriev I."/>
        </authorList>
    </citation>
    <scope>NUCLEOTIDE SEQUENCE</scope>
    <source>
        <strain evidence="3">CBS 125425</strain>
    </source>
</reference>
<name>A0A9P4UTF4_9PLEO</name>
<feature type="chain" id="PRO_5040106506" evidence="2">
    <location>
        <begin position="20"/>
        <end position="177"/>
    </location>
</feature>
<evidence type="ECO:0000256" key="2">
    <source>
        <dbReference type="SAM" id="SignalP"/>
    </source>
</evidence>
<sequence>MHLLNFLSLITLLASGVTAISWITAGTPNCELDFRAVMRSGNISSTDGCQKRMHDEAGVSFEIVSDDMHDQSNFMVFFADEECDPGQMLGQADVGCSGKIGAANWNSFEVWDMCEDNPMCDFGVGPPLSEIVSLDPSVTEIPPATGPEETETPTTTEPSETETETPTETDVIVPLVT</sequence>
<dbReference type="EMBL" id="ML996313">
    <property type="protein sequence ID" value="KAF2727767.1"/>
    <property type="molecule type" value="Genomic_DNA"/>
</dbReference>
<evidence type="ECO:0000313" key="3">
    <source>
        <dbReference type="EMBL" id="KAF2727767.1"/>
    </source>
</evidence>
<feature type="compositionally biased region" description="Low complexity" evidence="1">
    <location>
        <begin position="139"/>
        <end position="158"/>
    </location>
</feature>
<feature type="region of interest" description="Disordered" evidence="1">
    <location>
        <begin position="138"/>
        <end position="177"/>
    </location>
</feature>
<protein>
    <submittedName>
        <fullName evidence="3">Uncharacterized protein</fullName>
    </submittedName>
</protein>
<keyword evidence="2" id="KW-0732">Signal</keyword>
<dbReference type="OrthoDB" id="3795376at2759"/>